<name>A0A7M1RZA6_9CAUD</name>
<dbReference type="KEGG" id="vg:65129372"/>
<sequence length="180" mass="19692">MDSKKVISELVNNGANNVVKDVTIRNINTTEMTNYARVAITLDKPVKGYVANPNLGKTPGKDGVPADADVTSEYVIGLVNVIFVSNFSLIATFREIPDVAFAGNALLESPKRIGVILSGATINIVQEAVAEGQEYRNPFSDNATPTVVKHDSYYNHVFDIRLGEFGKQMVFELAKHIMFD</sequence>
<evidence type="ECO:0000313" key="2">
    <source>
        <dbReference type="Proteomes" id="UP000594003"/>
    </source>
</evidence>
<dbReference type="GeneID" id="65129372"/>
<dbReference type="Proteomes" id="UP000594003">
    <property type="component" value="Segment"/>
</dbReference>
<proteinExistence type="predicted"/>
<accession>A0A7M1RZA6</accession>
<dbReference type="EMBL" id="MT774384">
    <property type="protein sequence ID" value="QOR58889.1"/>
    <property type="molecule type" value="Genomic_DNA"/>
</dbReference>
<evidence type="ECO:0000313" key="1">
    <source>
        <dbReference type="EMBL" id="QOR58889.1"/>
    </source>
</evidence>
<organism evidence="1 2">
    <name type="scientific">uncultured phage cr8_1</name>
    <dbReference type="NCBI Taxonomy" id="2772068"/>
    <lineage>
        <taxon>Viruses</taxon>
        <taxon>Duplodnaviria</taxon>
        <taxon>Heunggongvirae</taxon>
        <taxon>Uroviricota</taxon>
        <taxon>Caudoviricetes</taxon>
        <taxon>Crassvirales</taxon>
        <taxon>Intestiviridae</taxon>
        <taxon>Obtuvirinae</taxon>
        <taxon>Fohxhuevirus</taxon>
        <taxon>Fohxhuevirus gastrointestinalis</taxon>
    </lineage>
</organism>
<keyword evidence="2" id="KW-1185">Reference proteome</keyword>
<protein>
    <submittedName>
        <fullName evidence="1">Uncharacterized protein</fullName>
    </submittedName>
</protein>
<dbReference type="RefSeq" id="YP_010111047.1">
    <property type="nucleotide sequence ID" value="NC_055877.1"/>
</dbReference>
<reference evidence="1 2" key="1">
    <citation type="submission" date="2020-07" db="EMBL/GenBank/DDBJ databases">
        <title>Taxonomic proposal: Crassvirales, a new order of highly abundant and diverse bacterial viruses.</title>
        <authorList>
            <person name="Shkoporov A.N."/>
            <person name="Stockdale S.R."/>
            <person name="Guerin E."/>
            <person name="Ross R.P."/>
            <person name="Hill C."/>
        </authorList>
    </citation>
    <scope>NUCLEOTIDE SEQUENCE [LARGE SCALE GENOMIC DNA]</scope>
</reference>